<comment type="similarity">
    <text evidence="2">Belongs to the P2X receptor family.</text>
</comment>
<name>A0AAD5UI98_9FUNG</name>
<dbReference type="Pfam" id="PF00864">
    <property type="entry name" value="P2X_receptor"/>
    <property type="match status" value="1"/>
</dbReference>
<dbReference type="GO" id="GO:0015267">
    <property type="term" value="F:channel activity"/>
    <property type="evidence" value="ECO:0007669"/>
    <property type="project" value="UniProtKB-ARBA"/>
</dbReference>
<keyword evidence="7 10" id="KW-0472">Membrane</keyword>
<evidence type="ECO:0000256" key="7">
    <source>
        <dbReference type="ARBA" id="ARBA00023136"/>
    </source>
</evidence>
<dbReference type="GO" id="GO:0070588">
    <property type="term" value="P:calcium ion transmembrane transport"/>
    <property type="evidence" value="ECO:0007669"/>
    <property type="project" value="TreeGrafter"/>
</dbReference>
<evidence type="ECO:0000313" key="12">
    <source>
        <dbReference type="Proteomes" id="UP001210925"/>
    </source>
</evidence>
<evidence type="ECO:0000256" key="6">
    <source>
        <dbReference type="ARBA" id="ARBA00023065"/>
    </source>
</evidence>
<keyword evidence="3" id="KW-0813">Transport</keyword>
<accession>A0AAD5UI98</accession>
<evidence type="ECO:0000256" key="4">
    <source>
        <dbReference type="ARBA" id="ARBA00022692"/>
    </source>
</evidence>
<dbReference type="AlphaFoldDB" id="A0AAD5UI98"/>
<evidence type="ECO:0000256" key="9">
    <source>
        <dbReference type="ARBA" id="ARBA00023303"/>
    </source>
</evidence>
<evidence type="ECO:0000256" key="10">
    <source>
        <dbReference type="SAM" id="Phobius"/>
    </source>
</evidence>
<dbReference type="EMBL" id="JADGKB010000023">
    <property type="protein sequence ID" value="KAJ3258847.1"/>
    <property type="molecule type" value="Genomic_DNA"/>
</dbReference>
<organism evidence="11 12">
    <name type="scientific">Boothiomyces macroporosus</name>
    <dbReference type="NCBI Taxonomy" id="261099"/>
    <lineage>
        <taxon>Eukaryota</taxon>
        <taxon>Fungi</taxon>
        <taxon>Fungi incertae sedis</taxon>
        <taxon>Chytridiomycota</taxon>
        <taxon>Chytridiomycota incertae sedis</taxon>
        <taxon>Chytridiomycetes</taxon>
        <taxon>Rhizophydiales</taxon>
        <taxon>Terramycetaceae</taxon>
        <taxon>Boothiomyces</taxon>
    </lineage>
</organism>
<dbReference type="GO" id="GO:0012505">
    <property type="term" value="C:endomembrane system"/>
    <property type="evidence" value="ECO:0007669"/>
    <property type="project" value="UniProtKB-SubCell"/>
</dbReference>
<protein>
    <submittedName>
        <fullName evidence="11">Cytochrome c oxidase subunit 1</fullName>
    </submittedName>
</protein>
<keyword evidence="12" id="KW-1185">Reference proteome</keyword>
<feature type="transmembrane region" description="Helical" evidence="10">
    <location>
        <begin position="24"/>
        <end position="43"/>
    </location>
</feature>
<keyword evidence="9" id="KW-0407">Ion channel</keyword>
<keyword evidence="5 10" id="KW-1133">Transmembrane helix</keyword>
<evidence type="ECO:0000256" key="2">
    <source>
        <dbReference type="ARBA" id="ARBA00009848"/>
    </source>
</evidence>
<reference evidence="11" key="1">
    <citation type="submission" date="2020-05" db="EMBL/GenBank/DDBJ databases">
        <title>Phylogenomic resolution of chytrid fungi.</title>
        <authorList>
            <person name="Stajich J.E."/>
            <person name="Amses K."/>
            <person name="Simmons R."/>
            <person name="Seto K."/>
            <person name="Myers J."/>
            <person name="Bonds A."/>
            <person name="Quandt C.A."/>
            <person name="Barry K."/>
            <person name="Liu P."/>
            <person name="Grigoriev I."/>
            <person name="Longcore J.E."/>
            <person name="James T.Y."/>
        </authorList>
    </citation>
    <scope>NUCLEOTIDE SEQUENCE</scope>
    <source>
        <strain evidence="11">PLAUS21</strain>
    </source>
</reference>
<dbReference type="GO" id="GO:0007165">
    <property type="term" value="P:signal transduction"/>
    <property type="evidence" value="ECO:0007669"/>
    <property type="project" value="UniProtKB-ARBA"/>
</dbReference>
<dbReference type="InterPro" id="IPR059116">
    <property type="entry name" value="P2X_receptor"/>
</dbReference>
<dbReference type="Gene3D" id="1.10.287.940">
    <property type="entry name" value="atp-gated p2x4 ion channel"/>
    <property type="match status" value="1"/>
</dbReference>
<sequence>MNYIKSIIYGLSYSSSKIVVVKDFRLALIYYTALCLITAYIIYNMISSGSYLELLTPVGGSVRTTLKFGLPISTNIPSYCTPGPYNPDGCIFWTPDQIVYPYAGEQGVLFITTRVSITNIPAPTNCSLSIPTSRNCSGINVKGVKQTFFVSDVESLTIQIDHTVRVQSSYGFGSAAFKTVASQNMTGQIVRSCDKGPLGFGVYDNNYRTTRPFNTALDIVSFSQMMEAGYCQAGNFSFDAVSTADGAGPGEPIRSNGLIVSIPISYSNAGGDITYKYLPANIDGSYFKLTQIEYNADGSYTVYDRHGIRFILVQTGTIGIFNFIAFIMNVVAGLALFSIAGSMVDFLMIHFLPDRRNYIEAKFEETADFLKAVQREVDRRAQKEKDTIVEVSKPE</sequence>
<gene>
    <name evidence="11" type="primary">UNK1_1</name>
    <name evidence="11" type="ORF">HK103_003229</name>
</gene>
<dbReference type="GO" id="GO:0016020">
    <property type="term" value="C:membrane"/>
    <property type="evidence" value="ECO:0007669"/>
    <property type="project" value="TreeGrafter"/>
</dbReference>
<evidence type="ECO:0000256" key="3">
    <source>
        <dbReference type="ARBA" id="ARBA00022448"/>
    </source>
</evidence>
<evidence type="ECO:0000256" key="8">
    <source>
        <dbReference type="ARBA" id="ARBA00023286"/>
    </source>
</evidence>
<evidence type="ECO:0000256" key="5">
    <source>
        <dbReference type="ARBA" id="ARBA00022989"/>
    </source>
</evidence>
<dbReference type="PANTHER" id="PTHR10125">
    <property type="entry name" value="P2X PURINOCEPTOR"/>
    <property type="match status" value="1"/>
</dbReference>
<evidence type="ECO:0000313" key="11">
    <source>
        <dbReference type="EMBL" id="KAJ3258847.1"/>
    </source>
</evidence>
<dbReference type="Proteomes" id="UP001210925">
    <property type="component" value="Unassembled WGS sequence"/>
</dbReference>
<evidence type="ECO:0000256" key="1">
    <source>
        <dbReference type="ARBA" id="ARBA00004308"/>
    </source>
</evidence>
<comment type="caution">
    <text evidence="11">The sequence shown here is derived from an EMBL/GenBank/DDBJ whole genome shotgun (WGS) entry which is preliminary data.</text>
</comment>
<keyword evidence="8" id="KW-1071">Ligand-gated ion channel</keyword>
<proteinExistence type="inferred from homology"/>
<keyword evidence="4 10" id="KW-0812">Transmembrane</keyword>
<keyword evidence="6" id="KW-0406">Ion transport</keyword>
<comment type="subcellular location">
    <subcellularLocation>
        <location evidence="1">Endomembrane system</location>
    </subcellularLocation>
</comment>
<dbReference type="PANTHER" id="PTHR10125:SF31">
    <property type="entry name" value="P2X RECEPTOR E"/>
    <property type="match status" value="1"/>
</dbReference>